<dbReference type="eggNOG" id="COG0451">
    <property type="taxonomic scope" value="Bacteria"/>
</dbReference>
<proteinExistence type="predicted"/>
<name>L0DFV1_SINAD</name>
<dbReference type="SUPFAM" id="SSF51735">
    <property type="entry name" value="NAD(P)-binding Rossmann-fold domains"/>
    <property type="match status" value="1"/>
</dbReference>
<organism evidence="2 3">
    <name type="scientific">Singulisphaera acidiphila (strain ATCC BAA-1392 / DSM 18658 / VKM B-2454 / MOB10)</name>
    <dbReference type="NCBI Taxonomy" id="886293"/>
    <lineage>
        <taxon>Bacteria</taxon>
        <taxon>Pseudomonadati</taxon>
        <taxon>Planctomycetota</taxon>
        <taxon>Planctomycetia</taxon>
        <taxon>Isosphaerales</taxon>
        <taxon>Isosphaeraceae</taxon>
        <taxon>Singulisphaera</taxon>
    </lineage>
</organism>
<evidence type="ECO:0000313" key="2">
    <source>
        <dbReference type="EMBL" id="AGA28137.1"/>
    </source>
</evidence>
<reference evidence="2 3" key="1">
    <citation type="submission" date="2012-02" db="EMBL/GenBank/DDBJ databases">
        <title>Complete sequence of chromosome of Singulisphaera acidiphila DSM 18658.</title>
        <authorList>
            <consortium name="US DOE Joint Genome Institute (JGI-PGF)"/>
            <person name="Lucas S."/>
            <person name="Copeland A."/>
            <person name="Lapidus A."/>
            <person name="Glavina del Rio T."/>
            <person name="Dalin E."/>
            <person name="Tice H."/>
            <person name="Bruce D."/>
            <person name="Goodwin L."/>
            <person name="Pitluck S."/>
            <person name="Peters L."/>
            <person name="Ovchinnikova G."/>
            <person name="Chertkov O."/>
            <person name="Kyrpides N."/>
            <person name="Mavromatis K."/>
            <person name="Ivanova N."/>
            <person name="Brettin T."/>
            <person name="Detter J.C."/>
            <person name="Han C."/>
            <person name="Larimer F."/>
            <person name="Land M."/>
            <person name="Hauser L."/>
            <person name="Markowitz V."/>
            <person name="Cheng J.-F."/>
            <person name="Hugenholtz P."/>
            <person name="Woyke T."/>
            <person name="Wu D."/>
            <person name="Tindall B."/>
            <person name="Pomrenke H."/>
            <person name="Brambilla E."/>
            <person name="Klenk H.-P."/>
            <person name="Eisen J.A."/>
        </authorList>
    </citation>
    <scope>NUCLEOTIDE SEQUENCE [LARGE SCALE GENOMIC DNA]</scope>
    <source>
        <strain evidence="3">ATCC BAA-1392 / DSM 18658 / VKM B-2454 / MOB10</strain>
    </source>
</reference>
<dbReference type="AlphaFoldDB" id="L0DFV1"/>
<sequence>MSEGRDLVCLTGANGGLGRALADRLADASIGVVGTSLHGPAQGRESSFQRFVAGDVTEVDWPRVIAGCSAVFHFAAFVHKVPRTAEEERRVYAINAEATARLAVACREAGTMLVFASTVAVFGPAGRRRLGIESPVAPVTPYGISKWQSETAIQREGEKGLRFAILRFPLLYGPHGRGNMERLLRAIARGRYWPIGDPGVKKSCLFLADAAEAAYQAWQSPHAQGKTFIVAPGEAPTLAQIHEAAYHALGRAVPRPRLPRPAVLCAAGVADLGVRILGRSLKISDRVRTLTEPSEYDGSPFAAATGFRPAVTIGAGVAETLRWLQSPSSPSVDR</sequence>
<feature type="domain" description="NAD-dependent epimerase/dehydratase" evidence="1">
    <location>
        <begin position="8"/>
        <end position="228"/>
    </location>
</feature>
<dbReference type="OrthoDB" id="9779041at2"/>
<dbReference type="PANTHER" id="PTHR43245:SF58">
    <property type="entry name" value="BLL5923 PROTEIN"/>
    <property type="match status" value="1"/>
</dbReference>
<protein>
    <submittedName>
        <fullName evidence="2">Nucleoside-diphosphate-sugar epimerase</fullName>
    </submittedName>
</protein>
<dbReference type="InterPro" id="IPR050177">
    <property type="entry name" value="Lipid_A_modif_metabolic_enz"/>
</dbReference>
<keyword evidence="3" id="KW-1185">Reference proteome</keyword>
<dbReference type="RefSeq" id="WP_015247270.1">
    <property type="nucleotide sequence ID" value="NC_019892.1"/>
</dbReference>
<dbReference type="KEGG" id="saci:Sinac_3909"/>
<dbReference type="PANTHER" id="PTHR43245">
    <property type="entry name" value="BIFUNCTIONAL POLYMYXIN RESISTANCE PROTEIN ARNA"/>
    <property type="match status" value="1"/>
</dbReference>
<dbReference type="STRING" id="886293.Sinac_3909"/>
<dbReference type="InterPro" id="IPR036291">
    <property type="entry name" value="NAD(P)-bd_dom_sf"/>
</dbReference>
<accession>L0DFV1</accession>
<dbReference type="Pfam" id="PF01370">
    <property type="entry name" value="Epimerase"/>
    <property type="match status" value="1"/>
</dbReference>
<dbReference type="Gene3D" id="3.40.50.720">
    <property type="entry name" value="NAD(P)-binding Rossmann-like Domain"/>
    <property type="match status" value="1"/>
</dbReference>
<dbReference type="HOGENOM" id="CLU_007383_6_1_0"/>
<dbReference type="EMBL" id="CP003364">
    <property type="protein sequence ID" value="AGA28137.1"/>
    <property type="molecule type" value="Genomic_DNA"/>
</dbReference>
<gene>
    <name evidence="2" type="ordered locus">Sinac_3909</name>
</gene>
<evidence type="ECO:0000259" key="1">
    <source>
        <dbReference type="Pfam" id="PF01370"/>
    </source>
</evidence>
<dbReference type="InterPro" id="IPR001509">
    <property type="entry name" value="Epimerase_deHydtase"/>
</dbReference>
<evidence type="ECO:0000313" key="3">
    <source>
        <dbReference type="Proteomes" id="UP000010798"/>
    </source>
</evidence>
<dbReference type="Proteomes" id="UP000010798">
    <property type="component" value="Chromosome"/>
</dbReference>